<dbReference type="PANTHER" id="PTHR45642:SF139">
    <property type="entry name" value="SGNH HYDROLASE-TYPE ESTERASE DOMAIN-CONTAINING PROTEIN"/>
    <property type="match status" value="1"/>
</dbReference>
<proteinExistence type="inferred from homology"/>
<dbReference type="EMBL" id="JASCZI010152886">
    <property type="protein sequence ID" value="MED6176796.1"/>
    <property type="molecule type" value="Genomic_DNA"/>
</dbReference>
<organism evidence="4 5">
    <name type="scientific">Stylosanthes scabra</name>
    <dbReference type="NCBI Taxonomy" id="79078"/>
    <lineage>
        <taxon>Eukaryota</taxon>
        <taxon>Viridiplantae</taxon>
        <taxon>Streptophyta</taxon>
        <taxon>Embryophyta</taxon>
        <taxon>Tracheophyta</taxon>
        <taxon>Spermatophyta</taxon>
        <taxon>Magnoliopsida</taxon>
        <taxon>eudicotyledons</taxon>
        <taxon>Gunneridae</taxon>
        <taxon>Pentapetalae</taxon>
        <taxon>rosids</taxon>
        <taxon>fabids</taxon>
        <taxon>Fabales</taxon>
        <taxon>Fabaceae</taxon>
        <taxon>Papilionoideae</taxon>
        <taxon>50 kb inversion clade</taxon>
        <taxon>dalbergioids sensu lato</taxon>
        <taxon>Dalbergieae</taxon>
        <taxon>Pterocarpus clade</taxon>
        <taxon>Stylosanthes</taxon>
    </lineage>
</organism>
<sequence>MLKTAPTFLFLFSSFLSLLLCISDASSNTTNKMLAVFAFGDSTIDPGHFHTLFRGDHLPYGCDFPNHTPTGRFSNGKILTNYMVNMLGIKSLSPAYLDPGINDGICSLMV</sequence>
<reference evidence="4 5" key="1">
    <citation type="journal article" date="2023" name="Plants (Basel)">
        <title>Bridging the Gap: Combining Genomics and Transcriptomics Approaches to Understand Stylosanthes scabra, an Orphan Legume from the Brazilian Caatinga.</title>
        <authorList>
            <person name="Ferreira-Neto J.R.C."/>
            <person name="da Silva M.D."/>
            <person name="Binneck E."/>
            <person name="de Melo N.F."/>
            <person name="da Silva R.H."/>
            <person name="de Melo A.L.T.M."/>
            <person name="Pandolfi V."/>
            <person name="Bustamante F.O."/>
            <person name="Brasileiro-Vidal A.C."/>
            <person name="Benko-Iseppon A.M."/>
        </authorList>
    </citation>
    <scope>NUCLEOTIDE SEQUENCE [LARGE SCALE GENOMIC DNA]</scope>
    <source>
        <tissue evidence="4">Leaves</tissue>
    </source>
</reference>
<evidence type="ECO:0000256" key="1">
    <source>
        <dbReference type="ARBA" id="ARBA00008668"/>
    </source>
</evidence>
<dbReference type="Proteomes" id="UP001341840">
    <property type="component" value="Unassembled WGS sequence"/>
</dbReference>
<comment type="caution">
    <text evidence="4">The sequence shown here is derived from an EMBL/GenBank/DDBJ whole genome shotgun (WGS) entry which is preliminary data.</text>
</comment>
<gene>
    <name evidence="4" type="ORF">PIB30_091750</name>
</gene>
<feature type="chain" id="PRO_5045883918" description="GDSL esterase/lipase" evidence="3">
    <location>
        <begin position="28"/>
        <end position="110"/>
    </location>
</feature>
<feature type="signal peptide" evidence="3">
    <location>
        <begin position="1"/>
        <end position="27"/>
    </location>
</feature>
<dbReference type="Gene3D" id="3.40.50.1110">
    <property type="entry name" value="SGNH hydrolase"/>
    <property type="match status" value="1"/>
</dbReference>
<dbReference type="InterPro" id="IPR036514">
    <property type="entry name" value="SGNH_hydro_sf"/>
</dbReference>
<evidence type="ECO:0000256" key="2">
    <source>
        <dbReference type="ARBA" id="ARBA00022729"/>
    </source>
</evidence>
<protein>
    <recommendedName>
        <fullName evidence="6">GDSL esterase/lipase</fullName>
    </recommendedName>
</protein>
<keyword evidence="2 3" id="KW-0732">Signal</keyword>
<name>A0ABU6VUJ0_9FABA</name>
<accession>A0ABU6VUJ0</accession>
<feature type="non-terminal residue" evidence="4">
    <location>
        <position position="110"/>
    </location>
</feature>
<evidence type="ECO:0000313" key="5">
    <source>
        <dbReference type="Proteomes" id="UP001341840"/>
    </source>
</evidence>
<dbReference type="PANTHER" id="PTHR45642">
    <property type="entry name" value="GDSL ESTERASE/LIPASE EXL3"/>
    <property type="match status" value="1"/>
</dbReference>
<evidence type="ECO:0000313" key="4">
    <source>
        <dbReference type="EMBL" id="MED6176796.1"/>
    </source>
</evidence>
<comment type="similarity">
    <text evidence="1">Belongs to the 'GDSL' lipolytic enzyme family.</text>
</comment>
<evidence type="ECO:0000256" key="3">
    <source>
        <dbReference type="SAM" id="SignalP"/>
    </source>
</evidence>
<dbReference type="InterPro" id="IPR050592">
    <property type="entry name" value="GDSL_lipolytic_enzyme"/>
</dbReference>
<evidence type="ECO:0008006" key="6">
    <source>
        <dbReference type="Google" id="ProtNLM"/>
    </source>
</evidence>
<dbReference type="Pfam" id="PF00657">
    <property type="entry name" value="Lipase_GDSL"/>
    <property type="match status" value="1"/>
</dbReference>
<keyword evidence="5" id="KW-1185">Reference proteome</keyword>
<dbReference type="InterPro" id="IPR001087">
    <property type="entry name" value="GDSL"/>
</dbReference>